<proteinExistence type="predicted"/>
<keyword evidence="3" id="KW-1185">Reference proteome</keyword>
<name>A0A328BLF4_9CAUL</name>
<organism evidence="2 3">
    <name type="scientific">Phenylobacterium kunshanense</name>
    <dbReference type="NCBI Taxonomy" id="1445034"/>
    <lineage>
        <taxon>Bacteria</taxon>
        <taxon>Pseudomonadati</taxon>
        <taxon>Pseudomonadota</taxon>
        <taxon>Alphaproteobacteria</taxon>
        <taxon>Caulobacterales</taxon>
        <taxon>Caulobacteraceae</taxon>
        <taxon>Phenylobacterium</taxon>
    </lineage>
</organism>
<protein>
    <recommendedName>
        <fullName evidence="4">DUF2306 domain-containing protein</fullName>
    </recommendedName>
</protein>
<feature type="transmembrane region" description="Helical" evidence="1">
    <location>
        <begin position="65"/>
        <end position="85"/>
    </location>
</feature>
<gene>
    <name evidence="2" type="ORF">DJ019_05980</name>
</gene>
<keyword evidence="1" id="KW-1133">Transmembrane helix</keyword>
<dbReference type="OrthoDB" id="9815686at2"/>
<comment type="caution">
    <text evidence="2">The sequence shown here is derived from an EMBL/GenBank/DDBJ whole genome shotgun (WGS) entry which is preliminary data.</text>
</comment>
<keyword evidence="1" id="KW-0812">Transmembrane</keyword>
<dbReference type="RefSeq" id="WP_111275070.1">
    <property type="nucleotide sequence ID" value="NZ_QFYS01000002.1"/>
</dbReference>
<reference evidence="2 3" key="1">
    <citation type="submission" date="2018-05" db="EMBL/GenBank/DDBJ databases">
        <authorList>
            <person name="Lanie J.A."/>
            <person name="Ng W.-L."/>
            <person name="Kazmierczak K.M."/>
            <person name="Andrzejewski T.M."/>
            <person name="Davidsen T.M."/>
            <person name="Wayne K.J."/>
            <person name="Tettelin H."/>
            <person name="Glass J.I."/>
            <person name="Rusch D."/>
            <person name="Podicherti R."/>
            <person name="Tsui H.-C.T."/>
            <person name="Winkler M.E."/>
        </authorList>
    </citation>
    <scope>NUCLEOTIDE SEQUENCE [LARGE SCALE GENOMIC DNA]</scope>
    <source>
        <strain evidence="2 3">BUT-10</strain>
    </source>
</reference>
<feature type="transmembrane region" description="Helical" evidence="1">
    <location>
        <begin position="122"/>
        <end position="142"/>
    </location>
</feature>
<dbReference type="Proteomes" id="UP000249524">
    <property type="component" value="Unassembled WGS sequence"/>
</dbReference>
<evidence type="ECO:0000313" key="2">
    <source>
        <dbReference type="EMBL" id="RAK67459.1"/>
    </source>
</evidence>
<feature type="transmembrane region" description="Helical" evidence="1">
    <location>
        <begin position="97"/>
        <end position="116"/>
    </location>
</feature>
<dbReference type="EMBL" id="QFYS01000002">
    <property type="protein sequence ID" value="RAK67459.1"/>
    <property type="molecule type" value="Genomic_DNA"/>
</dbReference>
<sequence>MSNASQTPGRRTLGFGPWFAGSMAVVIALVGVTMGPFWRPIVEMAGDARLHLPNMRVWAELSTPVRIHLLTAVAALVLGAVLMGVRKGRTFHRLAGWTWVALVSVTAGATLFISGLNHGSWSLLHLLTAWTLIFLPLAVLAARRHNVTRHRRHMMGLFYGGFAINIFIAFMPGRALWVMFFG</sequence>
<evidence type="ECO:0000313" key="3">
    <source>
        <dbReference type="Proteomes" id="UP000249524"/>
    </source>
</evidence>
<feature type="transmembrane region" description="Helical" evidence="1">
    <location>
        <begin position="154"/>
        <end position="180"/>
    </location>
</feature>
<evidence type="ECO:0008006" key="4">
    <source>
        <dbReference type="Google" id="ProtNLM"/>
    </source>
</evidence>
<evidence type="ECO:0000256" key="1">
    <source>
        <dbReference type="SAM" id="Phobius"/>
    </source>
</evidence>
<keyword evidence="1" id="KW-0472">Membrane</keyword>
<feature type="transmembrane region" description="Helical" evidence="1">
    <location>
        <begin position="12"/>
        <end position="34"/>
    </location>
</feature>
<accession>A0A328BLF4</accession>
<dbReference type="AlphaFoldDB" id="A0A328BLF4"/>